<gene>
    <name evidence="3" type="ORF">H1W37_08500</name>
</gene>
<dbReference type="InterPro" id="IPR036779">
    <property type="entry name" value="LysM_dom_sf"/>
</dbReference>
<reference evidence="3 4" key="2">
    <citation type="submission" date="2020-08" db="EMBL/GenBank/DDBJ databases">
        <title>Stappia taiwanensis sp. nov., isolated from a coastal thermal spring.</title>
        <authorList>
            <person name="Kampfer P."/>
        </authorList>
    </citation>
    <scope>NUCLEOTIDE SEQUENCE [LARGE SCALE GENOMIC DNA]</scope>
    <source>
        <strain evidence="3 4">DSM 23284</strain>
    </source>
</reference>
<proteinExistence type="predicted"/>
<dbReference type="PROSITE" id="PS51782">
    <property type="entry name" value="LYSM"/>
    <property type="match status" value="1"/>
</dbReference>
<reference evidence="3 4" key="1">
    <citation type="submission" date="2020-07" db="EMBL/GenBank/DDBJ databases">
        <authorList>
            <person name="Li M."/>
        </authorList>
    </citation>
    <scope>NUCLEOTIDE SEQUENCE [LARGE SCALE GENOMIC DNA]</scope>
    <source>
        <strain evidence="3 4">DSM 23284</strain>
    </source>
</reference>
<name>A0A838XT17_9HYPH</name>
<sequence>MSRKVLVQLLVVAGIVAAGALGFGWWKTQQQDEAGKPAPEVSAQAPQTGESAVTPDADEAASGDAAQQTADADETGTDEAGTEASVPTFDVMRVERDGSAVVAGRSEPGAIVALLSNGKVVGKGIANATGEFAIVLEEPLAPGAHSVTLEVRNAEGETTAQSVQSLAVSVPQDPASGEVLVMLNAPGTASKILQKPEVLEAAAETAGGEAPTDEVAPGEVAATGAPDTAARPEDAAPAESAAEDATGAPAAAPTVTVDAVETEDSKVYVAGAGEPNSDVRVYLDNKLVGEARTDSKGRWLLEADSAVAPGEVDVRADQVAPKTGAVTARAEVTFNRADEDDIVLRPVAASGSVGGGEGASGDAAKRQIANIIIRSGDNLWTISQRRYGEGLRYTTIYQANKDQIRDPDLIYPGQVFMMPEGDRNWPSRN</sequence>
<dbReference type="Pfam" id="PF17936">
    <property type="entry name" value="Big_6"/>
    <property type="match status" value="1"/>
</dbReference>
<dbReference type="InterPro" id="IPR013783">
    <property type="entry name" value="Ig-like_fold"/>
</dbReference>
<keyword evidence="4" id="KW-1185">Reference proteome</keyword>
<dbReference type="AlphaFoldDB" id="A0A838XT17"/>
<protein>
    <submittedName>
        <fullName evidence="3">LysM peptidoglycan-binding domain-containing protein</fullName>
    </submittedName>
</protein>
<dbReference type="InterPro" id="IPR018392">
    <property type="entry name" value="LysM"/>
</dbReference>
<feature type="domain" description="LysM" evidence="2">
    <location>
        <begin position="369"/>
        <end position="418"/>
    </location>
</feature>
<dbReference type="Gene3D" id="2.60.40.10">
    <property type="entry name" value="Immunoglobulins"/>
    <property type="match status" value="2"/>
</dbReference>
<dbReference type="Gene3D" id="3.10.350.10">
    <property type="entry name" value="LysM domain"/>
    <property type="match status" value="1"/>
</dbReference>
<dbReference type="CDD" id="cd00118">
    <property type="entry name" value="LysM"/>
    <property type="match status" value="1"/>
</dbReference>
<dbReference type="Proteomes" id="UP000559404">
    <property type="component" value="Unassembled WGS sequence"/>
</dbReference>
<dbReference type="SUPFAM" id="SSF54106">
    <property type="entry name" value="LysM domain"/>
    <property type="match status" value="1"/>
</dbReference>
<comment type="caution">
    <text evidence="3">The sequence shown here is derived from an EMBL/GenBank/DDBJ whole genome shotgun (WGS) entry which is preliminary data.</text>
</comment>
<evidence type="ECO:0000256" key="1">
    <source>
        <dbReference type="SAM" id="MobiDB-lite"/>
    </source>
</evidence>
<dbReference type="EMBL" id="JACEON010000006">
    <property type="protein sequence ID" value="MBA4611686.1"/>
    <property type="molecule type" value="Genomic_DNA"/>
</dbReference>
<dbReference type="RefSeq" id="WP_181759882.1">
    <property type="nucleotide sequence ID" value="NZ_BMCR01000005.1"/>
</dbReference>
<dbReference type="Pfam" id="PF01476">
    <property type="entry name" value="LysM"/>
    <property type="match status" value="1"/>
</dbReference>
<feature type="region of interest" description="Disordered" evidence="1">
    <location>
        <begin position="32"/>
        <end position="85"/>
    </location>
</feature>
<feature type="compositionally biased region" description="Acidic residues" evidence="1">
    <location>
        <begin position="71"/>
        <end position="81"/>
    </location>
</feature>
<evidence type="ECO:0000313" key="3">
    <source>
        <dbReference type="EMBL" id="MBA4611686.1"/>
    </source>
</evidence>
<dbReference type="InterPro" id="IPR052196">
    <property type="entry name" value="Bact_Kbp"/>
</dbReference>
<evidence type="ECO:0000313" key="4">
    <source>
        <dbReference type="Proteomes" id="UP000559404"/>
    </source>
</evidence>
<accession>A0A838XT17</accession>
<dbReference type="PANTHER" id="PTHR34700:SF4">
    <property type="entry name" value="PHAGE-LIKE ELEMENT PBSX PROTEIN XKDP"/>
    <property type="match status" value="1"/>
</dbReference>
<organism evidence="3 4">
    <name type="scientific">Stappia taiwanensis</name>
    <dbReference type="NCBI Taxonomy" id="992267"/>
    <lineage>
        <taxon>Bacteria</taxon>
        <taxon>Pseudomonadati</taxon>
        <taxon>Pseudomonadota</taxon>
        <taxon>Alphaproteobacteria</taxon>
        <taxon>Hyphomicrobiales</taxon>
        <taxon>Stappiaceae</taxon>
        <taxon>Stappia</taxon>
    </lineage>
</organism>
<feature type="compositionally biased region" description="Low complexity" evidence="1">
    <location>
        <begin position="225"/>
        <end position="256"/>
    </location>
</feature>
<evidence type="ECO:0000259" key="2">
    <source>
        <dbReference type="PROSITE" id="PS51782"/>
    </source>
</evidence>
<dbReference type="PANTHER" id="PTHR34700">
    <property type="entry name" value="POTASSIUM BINDING PROTEIN KBP"/>
    <property type="match status" value="1"/>
</dbReference>
<dbReference type="InterPro" id="IPR041498">
    <property type="entry name" value="Big_6"/>
</dbReference>
<feature type="region of interest" description="Disordered" evidence="1">
    <location>
        <begin position="202"/>
        <end position="256"/>
    </location>
</feature>